<gene>
    <name evidence="1" type="ORF">CLUMA_CG005248</name>
</gene>
<proteinExistence type="predicted"/>
<evidence type="ECO:0000313" key="2">
    <source>
        <dbReference type="Proteomes" id="UP000183832"/>
    </source>
</evidence>
<sequence>MRNYIVGMFSIEKDLKISIKFDKQNEKRKFLDHVTGLFKQDLEAVFVFMSLYGLKLSGFGFGKKKKNGGGDPID</sequence>
<keyword evidence="2" id="KW-1185">Reference proteome</keyword>
<organism evidence="1 2">
    <name type="scientific">Clunio marinus</name>
    <dbReference type="NCBI Taxonomy" id="568069"/>
    <lineage>
        <taxon>Eukaryota</taxon>
        <taxon>Metazoa</taxon>
        <taxon>Ecdysozoa</taxon>
        <taxon>Arthropoda</taxon>
        <taxon>Hexapoda</taxon>
        <taxon>Insecta</taxon>
        <taxon>Pterygota</taxon>
        <taxon>Neoptera</taxon>
        <taxon>Endopterygota</taxon>
        <taxon>Diptera</taxon>
        <taxon>Nematocera</taxon>
        <taxon>Chironomoidea</taxon>
        <taxon>Chironomidae</taxon>
        <taxon>Clunio</taxon>
    </lineage>
</organism>
<dbReference type="AlphaFoldDB" id="A0A1J1HVL3"/>
<dbReference type="EMBL" id="CVRI01000021">
    <property type="protein sequence ID" value="CRK91594.1"/>
    <property type="molecule type" value="Genomic_DNA"/>
</dbReference>
<name>A0A1J1HVL3_9DIPT</name>
<accession>A0A1J1HVL3</accession>
<evidence type="ECO:0000313" key="1">
    <source>
        <dbReference type="EMBL" id="CRK91594.1"/>
    </source>
</evidence>
<dbReference type="Proteomes" id="UP000183832">
    <property type="component" value="Unassembled WGS sequence"/>
</dbReference>
<protein>
    <submittedName>
        <fullName evidence="1">CLUMA_CG005248, isoform A</fullName>
    </submittedName>
</protein>
<reference evidence="1 2" key="1">
    <citation type="submission" date="2015-04" db="EMBL/GenBank/DDBJ databases">
        <authorList>
            <person name="Syromyatnikov M.Y."/>
            <person name="Popov V.N."/>
        </authorList>
    </citation>
    <scope>NUCLEOTIDE SEQUENCE [LARGE SCALE GENOMIC DNA]</scope>
</reference>